<name>A0ABW0M5W0_9BURK</name>
<dbReference type="EMBL" id="JBHSMT010000009">
    <property type="protein sequence ID" value="MFC5473435.1"/>
    <property type="molecule type" value="Genomic_DNA"/>
</dbReference>
<dbReference type="Proteomes" id="UP001596045">
    <property type="component" value="Unassembled WGS sequence"/>
</dbReference>
<sequence length="76" mass="8282">MAKIEDVVKRQKDGASFVLSAPMLGLDLEDFDTVAKIWVREGGPGFKVAGVPHRKCVDGEFLIDRVTVVKVEAPQA</sequence>
<evidence type="ECO:0000313" key="1">
    <source>
        <dbReference type="EMBL" id="MFC5473435.1"/>
    </source>
</evidence>
<accession>A0ABW0M5W0</accession>
<dbReference type="RefSeq" id="WP_378995879.1">
    <property type="nucleotide sequence ID" value="NZ_JBHSMT010000009.1"/>
</dbReference>
<organism evidence="1 2">
    <name type="scientific">Paraherbaspirillum soli</name>
    <dbReference type="NCBI Taxonomy" id="631222"/>
    <lineage>
        <taxon>Bacteria</taxon>
        <taxon>Pseudomonadati</taxon>
        <taxon>Pseudomonadota</taxon>
        <taxon>Betaproteobacteria</taxon>
        <taxon>Burkholderiales</taxon>
        <taxon>Oxalobacteraceae</taxon>
        <taxon>Paraherbaspirillum</taxon>
    </lineage>
</organism>
<evidence type="ECO:0000313" key="2">
    <source>
        <dbReference type="Proteomes" id="UP001596045"/>
    </source>
</evidence>
<proteinExistence type="predicted"/>
<keyword evidence="2" id="KW-1185">Reference proteome</keyword>
<gene>
    <name evidence="1" type="ORF">ACFPM8_05635</name>
</gene>
<comment type="caution">
    <text evidence="1">The sequence shown here is derived from an EMBL/GenBank/DDBJ whole genome shotgun (WGS) entry which is preliminary data.</text>
</comment>
<protein>
    <submittedName>
        <fullName evidence="1">Uncharacterized protein</fullName>
    </submittedName>
</protein>
<reference evidence="2" key="1">
    <citation type="journal article" date="2019" name="Int. J. Syst. Evol. Microbiol.">
        <title>The Global Catalogue of Microorganisms (GCM) 10K type strain sequencing project: providing services to taxonomists for standard genome sequencing and annotation.</title>
        <authorList>
            <consortium name="The Broad Institute Genomics Platform"/>
            <consortium name="The Broad Institute Genome Sequencing Center for Infectious Disease"/>
            <person name="Wu L."/>
            <person name="Ma J."/>
        </authorList>
    </citation>
    <scope>NUCLEOTIDE SEQUENCE [LARGE SCALE GENOMIC DNA]</scope>
    <source>
        <strain evidence="2">JCM 17066</strain>
    </source>
</reference>